<evidence type="ECO:0000313" key="3">
    <source>
        <dbReference type="Proteomes" id="UP000518904"/>
    </source>
</evidence>
<dbReference type="AlphaFoldDB" id="A0A7Y0XAX4"/>
<accession>A0A7Y0XAX4</accession>
<feature type="domain" description="Condensation" evidence="1">
    <location>
        <begin position="9"/>
        <end position="76"/>
    </location>
</feature>
<feature type="non-terminal residue" evidence="2">
    <location>
        <position position="89"/>
    </location>
</feature>
<evidence type="ECO:0000313" key="2">
    <source>
        <dbReference type="EMBL" id="NMU82088.1"/>
    </source>
</evidence>
<organism evidence="2 3">
    <name type="scientific">Vibrio parahaemolyticus</name>
    <dbReference type="NCBI Taxonomy" id="670"/>
    <lineage>
        <taxon>Bacteria</taxon>
        <taxon>Pseudomonadati</taxon>
        <taxon>Pseudomonadota</taxon>
        <taxon>Gammaproteobacteria</taxon>
        <taxon>Vibrionales</taxon>
        <taxon>Vibrionaceae</taxon>
        <taxon>Vibrio</taxon>
    </lineage>
</organism>
<comment type="caution">
    <text evidence="2">The sequence shown here is derived from an EMBL/GenBank/DDBJ whole genome shotgun (WGS) entry which is preliminary data.</text>
</comment>
<reference evidence="2 3" key="1">
    <citation type="submission" date="2020-04" db="EMBL/GenBank/DDBJ databases">
        <title>Whole-genome sequencing of Vibrio spp. from China reveals different genetic environments of blaCTX-M-14 among diverse lineages.</title>
        <authorList>
            <person name="Zheng Z."/>
            <person name="Ye L."/>
            <person name="Chen S."/>
        </authorList>
    </citation>
    <scope>NUCLEOTIDE SEQUENCE [LARGE SCALE GENOMIC DNA]</scope>
    <source>
        <strain evidence="2 3">Vb0551</strain>
    </source>
</reference>
<sequence>TQQVQDNLWPLLGTQQGIWFAQQVMPNPEEFNVAHYVEIEGQVDTSVFRQAVAKGLNTADSLHCRYVEVEGVIKQQFLAGTALEDVLEV</sequence>
<dbReference type="InterPro" id="IPR023213">
    <property type="entry name" value="CAT-like_dom_sf"/>
</dbReference>
<dbReference type="GO" id="GO:0003824">
    <property type="term" value="F:catalytic activity"/>
    <property type="evidence" value="ECO:0007669"/>
    <property type="project" value="InterPro"/>
</dbReference>
<dbReference type="Gene3D" id="3.30.559.10">
    <property type="entry name" value="Chloramphenicol acetyltransferase-like domain"/>
    <property type="match status" value="1"/>
</dbReference>
<feature type="non-terminal residue" evidence="2">
    <location>
        <position position="1"/>
    </location>
</feature>
<protein>
    <recommendedName>
        <fullName evidence="1">Condensation domain-containing protein</fullName>
    </recommendedName>
</protein>
<proteinExistence type="predicted"/>
<gene>
    <name evidence="2" type="ORF">HKB16_04265</name>
</gene>
<evidence type="ECO:0000259" key="1">
    <source>
        <dbReference type="Pfam" id="PF00668"/>
    </source>
</evidence>
<dbReference type="SUPFAM" id="SSF52777">
    <property type="entry name" value="CoA-dependent acyltransferases"/>
    <property type="match status" value="1"/>
</dbReference>
<dbReference type="InterPro" id="IPR001242">
    <property type="entry name" value="Condensation_dom"/>
</dbReference>
<dbReference type="Proteomes" id="UP000518904">
    <property type="component" value="Unassembled WGS sequence"/>
</dbReference>
<dbReference type="EMBL" id="JABCLB010000500">
    <property type="protein sequence ID" value="NMU82088.1"/>
    <property type="molecule type" value="Genomic_DNA"/>
</dbReference>
<name>A0A7Y0XAX4_VIBPH</name>
<dbReference type="Pfam" id="PF00668">
    <property type="entry name" value="Condensation"/>
    <property type="match status" value="1"/>
</dbReference>